<dbReference type="InterPro" id="IPR009057">
    <property type="entry name" value="Homeodomain-like_sf"/>
</dbReference>
<gene>
    <name evidence="5" type="ORF">HDF25_003952</name>
</gene>
<dbReference type="InterPro" id="IPR037923">
    <property type="entry name" value="HTH-like"/>
</dbReference>
<protein>
    <submittedName>
        <fullName evidence="5">AraC-like DNA-binding protein</fullName>
    </submittedName>
</protein>
<dbReference type="GO" id="GO:0003700">
    <property type="term" value="F:DNA-binding transcription factor activity"/>
    <property type="evidence" value="ECO:0007669"/>
    <property type="project" value="InterPro"/>
</dbReference>
<dbReference type="RefSeq" id="WP_184627828.1">
    <property type="nucleotide sequence ID" value="NZ_JACHCC010000010.1"/>
</dbReference>
<keyword evidence="2 5" id="KW-0238">DNA-binding</keyword>
<feature type="domain" description="HTH araC/xylS-type" evidence="4">
    <location>
        <begin position="177"/>
        <end position="277"/>
    </location>
</feature>
<dbReference type="PANTHER" id="PTHR43280:SF28">
    <property type="entry name" value="HTH-TYPE TRANSCRIPTIONAL ACTIVATOR RHAS"/>
    <property type="match status" value="1"/>
</dbReference>
<dbReference type="Pfam" id="PF12833">
    <property type="entry name" value="HTH_18"/>
    <property type="match status" value="1"/>
</dbReference>
<sequence length="281" mass="32647">MERFIQHEPLFIRHFKTTVWPFPVHNHNHFELMFIHSGNGHHELNGKLSPYTGPCLFLLAPADYHIFMIQEATEFSVLKFTNCYLDDVSAGTVKNEWNKLIDHLLVINNASETCLVESANELDKIDQIMRMIVREWEGSHTSNEVIFYLIRSVFALIKRNAFHQRVPDNLLNGNLFISMMNHIHVHIKDPSELRLTVLSERFNLSPNHLSSLFKQQMGLSVKKYIDDYKFKLIENRLKFGNSMIKEISIEFGFADLSHFNKFLKNYGGINPTAIRKKSAGV</sequence>
<name>A0A7X0J8F2_9SPHI</name>
<evidence type="ECO:0000256" key="3">
    <source>
        <dbReference type="ARBA" id="ARBA00023163"/>
    </source>
</evidence>
<dbReference type="GO" id="GO:0043565">
    <property type="term" value="F:sequence-specific DNA binding"/>
    <property type="evidence" value="ECO:0007669"/>
    <property type="project" value="InterPro"/>
</dbReference>
<dbReference type="AlphaFoldDB" id="A0A7X0J8F2"/>
<evidence type="ECO:0000313" key="5">
    <source>
        <dbReference type="EMBL" id="MBB6501777.1"/>
    </source>
</evidence>
<dbReference type="InterPro" id="IPR018060">
    <property type="entry name" value="HTH_AraC"/>
</dbReference>
<evidence type="ECO:0000313" key="6">
    <source>
        <dbReference type="Proteomes" id="UP000521017"/>
    </source>
</evidence>
<proteinExistence type="predicted"/>
<reference evidence="5 6" key="1">
    <citation type="submission" date="2020-08" db="EMBL/GenBank/DDBJ databases">
        <title>Genomic Encyclopedia of Type Strains, Phase IV (KMG-V): Genome sequencing to study the core and pangenomes of soil and plant-associated prokaryotes.</title>
        <authorList>
            <person name="Whitman W."/>
        </authorList>
    </citation>
    <scope>NUCLEOTIDE SEQUENCE [LARGE SCALE GENOMIC DNA]</scope>
    <source>
        <strain evidence="5 6">M2T3</strain>
    </source>
</reference>
<dbReference type="PANTHER" id="PTHR43280">
    <property type="entry name" value="ARAC-FAMILY TRANSCRIPTIONAL REGULATOR"/>
    <property type="match status" value="1"/>
</dbReference>
<evidence type="ECO:0000256" key="2">
    <source>
        <dbReference type="ARBA" id="ARBA00023125"/>
    </source>
</evidence>
<organism evidence="5 6">
    <name type="scientific">Pedobacter cryoconitis</name>
    <dbReference type="NCBI Taxonomy" id="188932"/>
    <lineage>
        <taxon>Bacteria</taxon>
        <taxon>Pseudomonadati</taxon>
        <taxon>Bacteroidota</taxon>
        <taxon>Sphingobacteriia</taxon>
        <taxon>Sphingobacteriales</taxon>
        <taxon>Sphingobacteriaceae</taxon>
        <taxon>Pedobacter</taxon>
    </lineage>
</organism>
<dbReference type="SMART" id="SM00342">
    <property type="entry name" value="HTH_ARAC"/>
    <property type="match status" value="1"/>
</dbReference>
<evidence type="ECO:0000256" key="1">
    <source>
        <dbReference type="ARBA" id="ARBA00023015"/>
    </source>
</evidence>
<dbReference type="SUPFAM" id="SSF46689">
    <property type="entry name" value="Homeodomain-like"/>
    <property type="match status" value="1"/>
</dbReference>
<dbReference type="EMBL" id="JACHCC010000010">
    <property type="protein sequence ID" value="MBB6501777.1"/>
    <property type="molecule type" value="Genomic_DNA"/>
</dbReference>
<keyword evidence="1" id="KW-0805">Transcription regulation</keyword>
<keyword evidence="3" id="KW-0804">Transcription</keyword>
<evidence type="ECO:0000259" key="4">
    <source>
        <dbReference type="PROSITE" id="PS01124"/>
    </source>
</evidence>
<accession>A0A7X0J8F2</accession>
<dbReference type="Proteomes" id="UP000521017">
    <property type="component" value="Unassembled WGS sequence"/>
</dbReference>
<dbReference type="SUPFAM" id="SSF51215">
    <property type="entry name" value="Regulatory protein AraC"/>
    <property type="match status" value="1"/>
</dbReference>
<dbReference type="Gene3D" id="1.10.10.60">
    <property type="entry name" value="Homeodomain-like"/>
    <property type="match status" value="2"/>
</dbReference>
<comment type="caution">
    <text evidence="5">The sequence shown here is derived from an EMBL/GenBank/DDBJ whole genome shotgun (WGS) entry which is preliminary data.</text>
</comment>
<dbReference type="PROSITE" id="PS01124">
    <property type="entry name" value="HTH_ARAC_FAMILY_2"/>
    <property type="match status" value="1"/>
</dbReference>